<reference evidence="1" key="2">
    <citation type="journal article" date="2021" name="PeerJ">
        <title>Extensive microbial diversity within the chicken gut microbiome revealed by metagenomics and culture.</title>
        <authorList>
            <person name="Gilroy R."/>
            <person name="Ravi A."/>
            <person name="Getino M."/>
            <person name="Pursley I."/>
            <person name="Horton D.L."/>
            <person name="Alikhan N.F."/>
            <person name="Baker D."/>
            <person name="Gharbi K."/>
            <person name="Hall N."/>
            <person name="Watson M."/>
            <person name="Adriaenssens E.M."/>
            <person name="Foster-Nyarko E."/>
            <person name="Jarju S."/>
            <person name="Secka A."/>
            <person name="Antonio M."/>
            <person name="Oren A."/>
            <person name="Chaudhuri R.R."/>
            <person name="La Ragione R."/>
            <person name="Hildebrand F."/>
            <person name="Pallen M.J."/>
        </authorList>
    </citation>
    <scope>NUCLEOTIDE SEQUENCE</scope>
    <source>
        <strain evidence="1">1063</strain>
    </source>
</reference>
<comment type="caution">
    <text evidence="1">The sequence shown here is derived from an EMBL/GenBank/DDBJ whole genome shotgun (WGS) entry which is preliminary data.</text>
</comment>
<dbReference type="PANTHER" id="PTHR46658:SF1">
    <property type="entry name" value="CYS OR MET METABOLISM PYRIDOXAL-PHOSPHATE-DEPENDENT ENZYME"/>
    <property type="match status" value="1"/>
</dbReference>
<dbReference type="PANTHER" id="PTHR46658">
    <property type="entry name" value="CYS OR MET METABOLISM PYRIDOXAL-PHOSPHATE-DEPENDENT ENZYME"/>
    <property type="match status" value="1"/>
</dbReference>
<protein>
    <submittedName>
        <fullName evidence="1">Methionine gamma-lyase family protein</fullName>
    </submittedName>
</protein>
<dbReference type="InterPro" id="IPR015421">
    <property type="entry name" value="PyrdxlP-dep_Trfase_major"/>
</dbReference>
<dbReference type="Proteomes" id="UP000824088">
    <property type="component" value="Unassembled WGS sequence"/>
</dbReference>
<reference evidence="1" key="1">
    <citation type="submission" date="2020-10" db="EMBL/GenBank/DDBJ databases">
        <authorList>
            <person name="Gilroy R."/>
        </authorList>
    </citation>
    <scope>NUCLEOTIDE SEQUENCE</scope>
    <source>
        <strain evidence="1">1063</strain>
    </source>
</reference>
<accession>A0A9D1HTI0</accession>
<organism evidence="1 2">
    <name type="scientific">Candidatus Limadaptatus stercorigallinarum</name>
    <dbReference type="NCBI Taxonomy" id="2840845"/>
    <lineage>
        <taxon>Bacteria</taxon>
        <taxon>Bacillati</taxon>
        <taxon>Bacillota</taxon>
        <taxon>Clostridia</taxon>
        <taxon>Eubacteriales</taxon>
        <taxon>Candidatus Limadaptatus</taxon>
    </lineage>
</organism>
<dbReference type="Gene3D" id="3.90.1150.60">
    <property type="entry name" value="Methioning gamme-lyase, C-terminal domain"/>
    <property type="match status" value="1"/>
</dbReference>
<dbReference type="Pfam" id="PF06838">
    <property type="entry name" value="Met_gamma_lyase"/>
    <property type="match status" value="1"/>
</dbReference>
<dbReference type="Gene3D" id="3.40.640.10">
    <property type="entry name" value="Type I PLP-dependent aspartate aminotransferase-like (Major domain)"/>
    <property type="match status" value="1"/>
</dbReference>
<evidence type="ECO:0000313" key="1">
    <source>
        <dbReference type="EMBL" id="HIU21732.1"/>
    </source>
</evidence>
<name>A0A9D1HTI0_9FIRM</name>
<dbReference type="EMBL" id="DVMN01000104">
    <property type="protein sequence ID" value="HIU21732.1"/>
    <property type="molecule type" value="Genomic_DNA"/>
</dbReference>
<proteinExistence type="predicted"/>
<dbReference type="InterPro" id="IPR015424">
    <property type="entry name" value="PyrdxlP-dep_Trfase"/>
</dbReference>
<evidence type="ECO:0000313" key="2">
    <source>
        <dbReference type="Proteomes" id="UP000824088"/>
    </source>
</evidence>
<dbReference type="SUPFAM" id="SSF53383">
    <property type="entry name" value="PLP-dependent transferases"/>
    <property type="match status" value="1"/>
</dbReference>
<dbReference type="AlphaFoldDB" id="A0A9D1HTI0"/>
<sequence length="418" mass="45016">MRRESTEKIVSESLAELAPRFAVLDETALFNQEKVLNAFRKNAVQARHFIGTTGYGYDDTGRDTLCAVFADALGAESAVVSPSITAGTQALALMLFGVLRPGDLLLSVSGKPYDTLTDVISGENCGSLKEFGVDFEQIALKFEGLKPVFDFESIEKALKRRFVKAVFVGRSRGYEWRSAVSVGQIGEMIAFVKKISPDTLVLVDNCYGEFVEKAEPTAVGADLIAGSLIKNIGGGIAPTGGYIAGRKELTELVGKRLTAPSLGMEVGSYEGGYTRFYQGLFLAPQVTKNALKGAFLFAKAYEKVGFDTLPRANMPAYDIVTSIKMNSAKQLTDFCEVIQSVSPVDSNVVPVPWAMPGYQHDVIMAAGAFVQGASIELSADAPIKEPYIVYVQGALTFEHAVIAVRETLQKVIGDDIAL</sequence>
<gene>
    <name evidence="1" type="ORF">IAD51_05840</name>
</gene>
<dbReference type="InterPro" id="IPR009651">
    <property type="entry name" value="Met_g_lyase_put"/>
</dbReference>